<reference evidence="3 4" key="1">
    <citation type="submission" date="2018-06" db="EMBL/GenBank/DDBJ databases">
        <title>Genomic Encyclopedia of Archaeal and Bacterial Type Strains, Phase II (KMG-II): from individual species to whole genera.</title>
        <authorList>
            <person name="Goeker M."/>
        </authorList>
    </citation>
    <scope>NUCLEOTIDE SEQUENCE [LARGE SCALE GENOMIC DNA]</scope>
    <source>
        <strain evidence="3 4">DSM 23857</strain>
    </source>
</reference>
<dbReference type="Pfam" id="PF14399">
    <property type="entry name" value="BtrH_N"/>
    <property type="match status" value="1"/>
</dbReference>
<sequence length="344" mass="38266">MQTAAPGAINNKMNQQFNHVQSAHCESGVVSNLLRHNGLQISEPMAFGIGSGIFFGHLPFVKVNGIPGTTYRIWPSGILNKVCKRLGVQVHSEKFSNPQKAMAALDQAVAANIPVGMQSSVYYLPYLPQAYRFHFNAHNLVVFGKEGNEYLVSDPVMEGPAKIDPESLAQARFAKGYPEPKGRMYHVSHVPSQVDFRKPVKQGIEQTCNFMLKVPFPMLGIKGIRYLSKKIVKYPELGERKAALFLGNIIRMQEEIGTGGAGFRFMYAAFLQEAGIKLQNDELRNLAQSLTAVGDEWRNFAFEAGRVCKARTVDQNAFVNLSQLLMHVAEGEQQFFTKLSKVKL</sequence>
<comment type="caution">
    <text evidence="3">The sequence shown here is derived from an EMBL/GenBank/DDBJ whole genome shotgun (WGS) entry which is preliminary data.</text>
</comment>
<accession>A0A327R317</accession>
<dbReference type="AlphaFoldDB" id="A0A327R317"/>
<dbReference type="Proteomes" id="UP000249547">
    <property type="component" value="Unassembled WGS sequence"/>
</dbReference>
<dbReference type="Pfam" id="PF16169">
    <property type="entry name" value="DUF4872"/>
    <property type="match status" value="1"/>
</dbReference>
<dbReference type="EMBL" id="QLLL01000001">
    <property type="protein sequence ID" value="RAJ11031.1"/>
    <property type="molecule type" value="Genomic_DNA"/>
</dbReference>
<evidence type="ECO:0000313" key="4">
    <source>
        <dbReference type="Proteomes" id="UP000249547"/>
    </source>
</evidence>
<protein>
    <submittedName>
        <fullName evidence="3">Butirosin biosynthesis protein H-like</fullName>
    </submittedName>
</protein>
<dbReference type="InterPro" id="IPR032369">
    <property type="entry name" value="DUF4872"/>
</dbReference>
<feature type="domain" description="DUF4872" evidence="2">
    <location>
        <begin position="166"/>
        <end position="339"/>
    </location>
</feature>
<dbReference type="InterPro" id="IPR026935">
    <property type="entry name" value="BtrH_N"/>
</dbReference>
<evidence type="ECO:0000259" key="1">
    <source>
        <dbReference type="Pfam" id="PF14399"/>
    </source>
</evidence>
<keyword evidence="4" id="KW-1185">Reference proteome</keyword>
<feature type="domain" description="Butirosin biosynthesis protein H N-terminal" evidence="1">
    <location>
        <begin position="24"/>
        <end position="155"/>
    </location>
</feature>
<name>A0A327R317_9BACT</name>
<evidence type="ECO:0000259" key="2">
    <source>
        <dbReference type="Pfam" id="PF16169"/>
    </source>
</evidence>
<evidence type="ECO:0000313" key="3">
    <source>
        <dbReference type="EMBL" id="RAJ11031.1"/>
    </source>
</evidence>
<organism evidence="3 4">
    <name type="scientific">Chitinophaga skermanii</name>
    <dbReference type="NCBI Taxonomy" id="331697"/>
    <lineage>
        <taxon>Bacteria</taxon>
        <taxon>Pseudomonadati</taxon>
        <taxon>Bacteroidota</taxon>
        <taxon>Chitinophagia</taxon>
        <taxon>Chitinophagales</taxon>
        <taxon>Chitinophagaceae</taxon>
        <taxon>Chitinophaga</taxon>
    </lineage>
</organism>
<gene>
    <name evidence="3" type="ORF">LX64_00638</name>
</gene>
<proteinExistence type="predicted"/>